<feature type="compositionally biased region" description="Low complexity" evidence="1">
    <location>
        <begin position="839"/>
        <end position="857"/>
    </location>
</feature>
<feature type="compositionally biased region" description="Low complexity" evidence="1">
    <location>
        <begin position="447"/>
        <end position="463"/>
    </location>
</feature>
<feature type="domain" description="BUB1 N-terminal" evidence="2">
    <location>
        <begin position="21"/>
        <end position="187"/>
    </location>
</feature>
<gene>
    <name evidence="3" type="ORF">PAPYR_4914</name>
</gene>
<feature type="region of interest" description="Disordered" evidence="1">
    <location>
        <begin position="960"/>
        <end position="994"/>
    </location>
</feature>
<feature type="region of interest" description="Disordered" evidence="1">
    <location>
        <begin position="1301"/>
        <end position="1320"/>
    </location>
</feature>
<dbReference type="Pfam" id="PF08311">
    <property type="entry name" value="Mad3_BUB1_I"/>
    <property type="match status" value="1"/>
</dbReference>
<evidence type="ECO:0000313" key="4">
    <source>
        <dbReference type="Proteomes" id="UP001141327"/>
    </source>
</evidence>
<feature type="region of interest" description="Disordered" evidence="1">
    <location>
        <begin position="1457"/>
        <end position="1629"/>
    </location>
</feature>
<feature type="compositionally biased region" description="Low complexity" evidence="1">
    <location>
        <begin position="1561"/>
        <end position="1575"/>
    </location>
</feature>
<dbReference type="Gene3D" id="1.25.40.430">
    <property type="match status" value="1"/>
</dbReference>
<evidence type="ECO:0000259" key="2">
    <source>
        <dbReference type="PROSITE" id="PS51489"/>
    </source>
</evidence>
<feature type="compositionally biased region" description="Acidic residues" evidence="1">
    <location>
        <begin position="1618"/>
        <end position="1629"/>
    </location>
</feature>
<dbReference type="SMART" id="SM00777">
    <property type="entry name" value="Mad3_BUB1_I"/>
    <property type="match status" value="1"/>
</dbReference>
<feature type="region of interest" description="Disordered" evidence="1">
    <location>
        <begin position="913"/>
        <end position="933"/>
    </location>
</feature>
<feature type="compositionally biased region" description="Pro residues" evidence="1">
    <location>
        <begin position="818"/>
        <end position="828"/>
    </location>
</feature>
<feature type="compositionally biased region" description="Low complexity" evidence="1">
    <location>
        <begin position="554"/>
        <end position="567"/>
    </location>
</feature>
<feature type="compositionally biased region" description="Low complexity" evidence="1">
    <location>
        <begin position="689"/>
        <end position="708"/>
    </location>
</feature>
<dbReference type="PROSITE" id="PS51489">
    <property type="entry name" value="BUB1_N"/>
    <property type="match status" value="1"/>
</dbReference>
<feature type="region of interest" description="Disordered" evidence="1">
    <location>
        <begin position="1431"/>
        <end position="1450"/>
    </location>
</feature>
<feature type="compositionally biased region" description="Low complexity" evidence="1">
    <location>
        <begin position="665"/>
        <end position="674"/>
    </location>
</feature>
<dbReference type="GO" id="GO:0016301">
    <property type="term" value="F:kinase activity"/>
    <property type="evidence" value="ECO:0007669"/>
    <property type="project" value="UniProtKB-KW"/>
</dbReference>
<dbReference type="Proteomes" id="UP001141327">
    <property type="component" value="Unassembled WGS sequence"/>
</dbReference>
<feature type="compositionally biased region" description="Low complexity" evidence="1">
    <location>
        <begin position="293"/>
        <end position="307"/>
    </location>
</feature>
<feature type="compositionally biased region" description="Pro residues" evidence="1">
    <location>
        <begin position="616"/>
        <end position="627"/>
    </location>
</feature>
<feature type="region of interest" description="Disordered" evidence="1">
    <location>
        <begin position="418"/>
        <end position="567"/>
    </location>
</feature>
<sequence length="1629" mass="164201">MSVSEQPQSSNWDEDKENFFPLQEGRLLDGKAKTDAAKPGEDPIESWMRKIKAIRQSTTSDPRTDLMPVLEQVTRLFLDDARYKGNLAYLKCWCLLADISDSPLEIFPFLKSREIGVTWALFYESWAMIQEVHRDFARADEIYQEGVSRRAHPLDRLQRSYSEFQARMIKRWKKQKSQRGAGPAAPPSERRQGLGGQLGPLNTPCTTPAARGAGRGTPAGLFGTGGIAGVSRPAPARSVTGGQGAPQGDGFVFVDAEFREGNPASTPVPRTPAAPTGSSTGTAPPRSLAFLSAPLPAGTPLAAPTETPTRRVALGVRSGAGGGLSCAATPAAAQANPLDKDPKDKPAGPAWRSLGPEGDRNKENRMLPAKWTAAEALVPPKGAAPATQPEPDDFAVFVDPDCNGGVTTTTTVAARLPALSLPNPNPNPPAAATPASSPAPTAPTAPTPVAAPCATPTPQAPSTVMTYPPVGPEAAAPRGGAMGPPSKGLFAPRRKPFGAAAPPAVSGLSSAVPAAPPPAPSAAAPSTPASASRAAAPQPSAASKAARPHGTAEAAAPGPVAPPLVLRPACGQKVDGAFMSFSWAALRQRAPGKADEHEETCFEELRASWAADRPLRPPSPPLAPPVPELASEATSAPGPGPACPAISAAESCSGPIPAPAPPTDGPAAPLAPASEEPPLPTCPQEQQETPRAARAATLPSSASPAAASPSPPGGRVGDAPPAPRTPPPAPPPFVMPPATAFSDRHLPADLPAVPVPAAAAAQQPATPTLTATSGAALLAQPSPTTRQLLEELQNFSADCPPASPTFYRALPDARLLPAAPPHGRPSLPPCEGLGAMFGSPEAPVASVASSEPPILAASEDEDQDEAAASSDPACDGCAAGGEDDGLTIHSAGVLAELDALLAAPPAVVQATAAPAPAPAPTPVSTPSAPAPLPARPSVPFCTPSPAAVCASSSSLLQDHVTPAQAPAEGPCTPAPAPLEPPMPSTPSEEAAAPLPATMATPEAATAPFLPGASPTIHTKAALQDVLSIFATATSTLPLDRHAAAAPAMPTPARGAPGDVVSTPAMWGPPASRLAGRTPATVQRVLPVPVPVPQTPPSPSSALLSGLPLRLPATAAPAEAESPLAEPGTPDAGLAGATIHTKAALDDVMRMFGGGGAAPAGPADGLSSDGAGAVPAAIAAPAAVATAAQPGGDEVDIDDVFGMKACRRQMAATPEASRPAPAPPVPTPVAALPAPTPARAAAAAPRVAPFPVASTPVRSSSFESDFAATSTPAMPPPSTVKRAPFSTKSAKMHNRDLLGSLRRPAAPQPQTPSAQQAAAPSATPSLFLTSTRMAEMLAEAQPPAPSTVATPAAPLPVSRRAAPVANPLATPFLGAELAHPMGATARVLLAEIDEADEAAVGPMTPEADEDDLFAIPVDLSLMPRSGVAGPAAAMAKEAARDEDDEQGEAVGDADGFEIPVDLSLMPPTRPGPARQQQQQQPFSAAQPPHHPTAAPAAARGYGGCDADDDEAGFDIPQDVSLMPRAAGQPPLFPGTAHPPRAPSAAAPATNPRLSLGSTLSLSPDGSSAGSTAGSPGLADVYQPAHRRQSLEDRLAAMPPHQRAGLVACPDEQGSAGAAEPEEEEGDALEL</sequence>
<feature type="compositionally biased region" description="Pro residues" evidence="1">
    <location>
        <begin position="915"/>
        <end position="933"/>
    </location>
</feature>
<keyword evidence="3" id="KW-0808">Transferase</keyword>
<feature type="compositionally biased region" description="Low complexity" evidence="1">
    <location>
        <begin position="499"/>
        <end position="513"/>
    </location>
</feature>
<dbReference type="EMBL" id="JAPMOS010000022">
    <property type="protein sequence ID" value="KAJ4459118.1"/>
    <property type="molecule type" value="Genomic_DNA"/>
</dbReference>
<feature type="region of interest" description="Disordered" evidence="1">
    <location>
        <begin position="321"/>
        <end position="363"/>
    </location>
</feature>
<feature type="region of interest" description="Disordered" evidence="1">
    <location>
        <begin position="1210"/>
        <end position="1232"/>
    </location>
</feature>
<evidence type="ECO:0000256" key="1">
    <source>
        <dbReference type="SAM" id="MobiDB-lite"/>
    </source>
</evidence>
<feature type="compositionally biased region" description="Pro residues" evidence="1">
    <location>
        <begin position="972"/>
        <end position="984"/>
    </location>
</feature>
<feature type="compositionally biased region" description="Low complexity" evidence="1">
    <location>
        <begin position="985"/>
        <end position="994"/>
    </location>
</feature>
<feature type="compositionally biased region" description="Low complexity" evidence="1">
    <location>
        <begin position="748"/>
        <end position="779"/>
    </location>
</feature>
<dbReference type="InterPro" id="IPR013212">
    <property type="entry name" value="Mad3/Bub1_I"/>
</dbReference>
<feature type="compositionally biased region" description="Low complexity" evidence="1">
    <location>
        <begin position="1541"/>
        <end position="1550"/>
    </location>
</feature>
<feature type="compositionally biased region" description="Low complexity" evidence="1">
    <location>
        <begin position="1310"/>
        <end position="1320"/>
    </location>
</feature>
<evidence type="ECO:0000313" key="3">
    <source>
        <dbReference type="EMBL" id="KAJ4459118.1"/>
    </source>
</evidence>
<feature type="region of interest" description="Disordered" evidence="1">
    <location>
        <begin position="817"/>
        <end position="878"/>
    </location>
</feature>
<accession>A0ABQ8UIR3</accession>
<feature type="region of interest" description="Disordered" evidence="1">
    <location>
        <begin position="260"/>
        <end position="309"/>
    </location>
</feature>
<proteinExistence type="predicted"/>
<comment type="caution">
    <text evidence="3">The sequence shown here is derived from an EMBL/GenBank/DDBJ whole genome shotgun (WGS) entry which is preliminary data.</text>
</comment>
<organism evidence="3 4">
    <name type="scientific">Paratrimastix pyriformis</name>
    <dbReference type="NCBI Taxonomy" id="342808"/>
    <lineage>
        <taxon>Eukaryota</taxon>
        <taxon>Metamonada</taxon>
        <taxon>Preaxostyla</taxon>
        <taxon>Paratrimastigidae</taxon>
        <taxon>Paratrimastix</taxon>
    </lineage>
</organism>
<feature type="compositionally biased region" description="Pro residues" evidence="1">
    <location>
        <begin position="720"/>
        <end position="735"/>
    </location>
</feature>
<feature type="region of interest" description="Disordered" evidence="1">
    <location>
        <begin position="608"/>
        <end position="785"/>
    </location>
</feature>
<keyword evidence="4" id="KW-1185">Reference proteome</keyword>
<feature type="compositionally biased region" description="Low complexity" evidence="1">
    <location>
        <begin position="521"/>
        <end position="545"/>
    </location>
</feature>
<feature type="region of interest" description="Disordered" evidence="1">
    <location>
        <begin position="1266"/>
        <end position="1288"/>
    </location>
</feature>
<protein>
    <submittedName>
        <fullName evidence="3">Mitotic checkpoint serine/threonine-protein kinase BUB1 beta</fullName>
    </submittedName>
</protein>
<reference evidence="3" key="1">
    <citation type="journal article" date="2022" name="bioRxiv">
        <title>Genomics of Preaxostyla Flagellates Illuminates Evolutionary Transitions and the Path Towards Mitochondrial Loss.</title>
        <authorList>
            <person name="Novak L.V.F."/>
            <person name="Treitli S.C."/>
            <person name="Pyrih J."/>
            <person name="Halakuc P."/>
            <person name="Pipaliya S.V."/>
            <person name="Vacek V."/>
            <person name="Brzon O."/>
            <person name="Soukal P."/>
            <person name="Eme L."/>
            <person name="Dacks J.B."/>
            <person name="Karnkowska A."/>
            <person name="Elias M."/>
            <person name="Hampl V."/>
        </authorList>
    </citation>
    <scope>NUCLEOTIDE SEQUENCE</scope>
    <source>
        <strain evidence="3">RCP-MX</strain>
    </source>
</reference>
<feature type="region of interest" description="Disordered" evidence="1">
    <location>
        <begin position="172"/>
        <end position="214"/>
    </location>
</feature>
<feature type="compositionally biased region" description="Low complexity" evidence="1">
    <location>
        <begin position="1470"/>
        <end position="1497"/>
    </location>
</feature>
<dbReference type="InterPro" id="IPR015661">
    <property type="entry name" value="Bub1/Mad3"/>
</dbReference>
<feature type="compositionally biased region" description="Low complexity" evidence="1">
    <location>
        <begin position="866"/>
        <end position="877"/>
    </location>
</feature>
<name>A0ABQ8UIR3_9EUKA</name>
<dbReference type="PANTHER" id="PTHR14030">
    <property type="entry name" value="MITOTIC CHECKPOINT SERINE/THREONINE-PROTEIN KINASE BUB1"/>
    <property type="match status" value="1"/>
</dbReference>
<keyword evidence="3" id="KW-0418">Kinase</keyword>
<feature type="compositionally biased region" description="Low complexity" evidence="1">
    <location>
        <begin position="472"/>
        <end position="485"/>
    </location>
</feature>